<organism evidence="1 2">
    <name type="scientific">Sulfurospirillum barnesii (strain ATCC 700032 / DSM 10660 / SES-3)</name>
    <dbReference type="NCBI Taxonomy" id="760154"/>
    <lineage>
        <taxon>Bacteria</taxon>
        <taxon>Pseudomonadati</taxon>
        <taxon>Campylobacterota</taxon>
        <taxon>Epsilonproteobacteria</taxon>
        <taxon>Campylobacterales</taxon>
        <taxon>Sulfurospirillaceae</taxon>
        <taxon>Sulfurospirillum</taxon>
    </lineage>
</organism>
<dbReference type="STRING" id="760154.Sulba_0322"/>
<dbReference type="OrthoDB" id="3611744at2"/>
<keyword evidence="2" id="KW-1185">Reference proteome</keyword>
<accession>I3XUM4</accession>
<name>I3XUM4_SULBS</name>
<protein>
    <submittedName>
        <fullName evidence="1">WbqC-like protein</fullName>
    </submittedName>
</protein>
<gene>
    <name evidence="1" type="ordered locus">Sulba_0322</name>
</gene>
<dbReference type="AlphaFoldDB" id="I3XUM4"/>
<evidence type="ECO:0000313" key="1">
    <source>
        <dbReference type="EMBL" id="AFL67648.1"/>
    </source>
</evidence>
<dbReference type="EMBL" id="CP003333">
    <property type="protein sequence ID" value="AFL67648.1"/>
    <property type="molecule type" value="Genomic_DNA"/>
</dbReference>
<evidence type="ECO:0000313" key="2">
    <source>
        <dbReference type="Proteomes" id="UP000006176"/>
    </source>
</evidence>
<sequence length="231" mass="26766">MKKVAILQSNYIPWKGYFDIIGSVDEFVLYDDMQYTKNDWRNRNKIKTQNGLQWLSIPVRQESLHQKINETMITDAKWHVNHWKSIAQSYAKAPYFKVYKEQFEALYAGATQAYISEINRYFIEALCGMLGIQTKIRDSREFVLAEGKSERLLALCQELGATTYLSGPAARDYLDESIFEAAGIGVEWMDYSGYKEYHQLFPPFEHGVSVIDVIFNEGENAKNFLKSSQLH</sequence>
<dbReference type="RefSeq" id="WP_014768529.1">
    <property type="nucleotide sequence ID" value="NC_018002.1"/>
</dbReference>
<proteinExistence type="predicted"/>
<dbReference type="KEGG" id="sba:Sulba_0322"/>
<dbReference type="PATRIC" id="fig|760154.4.peg.323"/>
<dbReference type="Pfam" id="PF08889">
    <property type="entry name" value="WbqC"/>
    <property type="match status" value="1"/>
</dbReference>
<dbReference type="Proteomes" id="UP000006176">
    <property type="component" value="Chromosome"/>
</dbReference>
<dbReference type="InterPro" id="IPR014985">
    <property type="entry name" value="WbqC"/>
</dbReference>
<reference evidence="1 2" key="1">
    <citation type="submission" date="2012-06" db="EMBL/GenBank/DDBJ databases">
        <title>Complete sequence of Sulfurospirillum barnesii SES-3.</title>
        <authorList>
            <consortium name="US DOE Joint Genome Institute"/>
            <person name="Lucas S."/>
            <person name="Han J."/>
            <person name="Lapidus A."/>
            <person name="Cheng J.-F."/>
            <person name="Goodwin L."/>
            <person name="Pitluck S."/>
            <person name="Peters L."/>
            <person name="Ovchinnikova G."/>
            <person name="Lu M."/>
            <person name="Detter J.C."/>
            <person name="Han C."/>
            <person name="Tapia R."/>
            <person name="Land M."/>
            <person name="Hauser L."/>
            <person name="Kyrpides N."/>
            <person name="Ivanova N."/>
            <person name="Pagani I."/>
            <person name="Stolz J."/>
            <person name="Arkin A."/>
            <person name="Dehal P."/>
            <person name="Oremland R."/>
            <person name="Saltikov C."/>
            <person name="Basu P."/>
            <person name="Hollibaugh J."/>
            <person name="Newman D."/>
            <person name="Stolyar S."/>
            <person name="Hazen T."/>
            <person name="Woyke T."/>
        </authorList>
    </citation>
    <scope>NUCLEOTIDE SEQUENCE [LARGE SCALE GENOMIC DNA]</scope>
    <source>
        <strain evidence="2">ATCC 700032 / DSM 10660 / SES-3</strain>
    </source>
</reference>
<dbReference type="HOGENOM" id="CLU_079350_0_0_7"/>
<dbReference type="eggNOG" id="COG0224">
    <property type="taxonomic scope" value="Bacteria"/>
</dbReference>